<dbReference type="Pfam" id="PF00293">
    <property type="entry name" value="NUDIX"/>
    <property type="match status" value="1"/>
</dbReference>
<dbReference type="eggNOG" id="COG1051">
    <property type="taxonomic scope" value="Bacteria"/>
</dbReference>
<keyword evidence="2" id="KW-0378">Hydrolase</keyword>
<accession>D5SKM4</accession>
<feature type="domain" description="Nudix hydrolase" evidence="3">
    <location>
        <begin position="40"/>
        <end position="168"/>
    </location>
</feature>
<evidence type="ECO:0000256" key="2">
    <source>
        <dbReference type="ARBA" id="ARBA00022801"/>
    </source>
</evidence>
<dbReference type="PANTHER" id="PTHR43046">
    <property type="entry name" value="GDP-MANNOSE MANNOSYL HYDROLASE"/>
    <property type="match status" value="1"/>
</dbReference>
<dbReference type="InterPro" id="IPR020084">
    <property type="entry name" value="NUDIX_hydrolase_CS"/>
</dbReference>
<proteinExistence type="predicted"/>
<evidence type="ECO:0000313" key="4">
    <source>
        <dbReference type="EMBL" id="EFG04467.2"/>
    </source>
</evidence>
<protein>
    <submittedName>
        <fullName evidence="4">MutT/NUDIX-family protein</fullName>
    </submittedName>
</protein>
<dbReference type="SUPFAM" id="SSF55811">
    <property type="entry name" value="Nudix"/>
    <property type="match status" value="1"/>
</dbReference>
<dbReference type="AlphaFoldDB" id="D5SKM4"/>
<keyword evidence="5" id="KW-1185">Reference proteome</keyword>
<organism evidence="4 5">
    <name type="scientific">Streptomyces clavuligerus</name>
    <dbReference type="NCBI Taxonomy" id="1901"/>
    <lineage>
        <taxon>Bacteria</taxon>
        <taxon>Bacillati</taxon>
        <taxon>Actinomycetota</taxon>
        <taxon>Actinomycetes</taxon>
        <taxon>Kitasatosporales</taxon>
        <taxon>Streptomycetaceae</taxon>
        <taxon>Streptomyces</taxon>
    </lineage>
</organism>
<dbReference type="PROSITE" id="PS51462">
    <property type="entry name" value="NUDIX"/>
    <property type="match status" value="1"/>
</dbReference>
<gene>
    <name evidence="4" type="ORF">SCLAV_p0980</name>
</gene>
<dbReference type="GO" id="GO:0016787">
    <property type="term" value="F:hydrolase activity"/>
    <property type="evidence" value="ECO:0007669"/>
    <property type="project" value="UniProtKB-KW"/>
</dbReference>
<dbReference type="EMBL" id="CM000914">
    <property type="protein sequence ID" value="EFG04467.2"/>
    <property type="molecule type" value="Genomic_DNA"/>
</dbReference>
<dbReference type="PROSITE" id="PS00893">
    <property type="entry name" value="NUDIX_BOX"/>
    <property type="match status" value="1"/>
</dbReference>
<comment type="cofactor">
    <cofactor evidence="1">
        <name>Mg(2+)</name>
        <dbReference type="ChEBI" id="CHEBI:18420"/>
    </cofactor>
</comment>
<dbReference type="InterPro" id="IPR015797">
    <property type="entry name" value="NUDIX_hydrolase-like_dom_sf"/>
</dbReference>
<evidence type="ECO:0000313" key="5">
    <source>
        <dbReference type="Proteomes" id="UP000002357"/>
    </source>
</evidence>
<dbReference type="InterPro" id="IPR000086">
    <property type="entry name" value="NUDIX_hydrolase_dom"/>
</dbReference>
<geneLocation type="plasmid" evidence="4 5">
    <name>pSCL4</name>
</geneLocation>
<keyword evidence="4" id="KW-0614">Plasmid</keyword>
<name>D5SKM4_STRCL</name>
<evidence type="ECO:0000259" key="3">
    <source>
        <dbReference type="PROSITE" id="PS51462"/>
    </source>
</evidence>
<evidence type="ECO:0000256" key="1">
    <source>
        <dbReference type="ARBA" id="ARBA00001946"/>
    </source>
</evidence>
<dbReference type="Proteomes" id="UP000002357">
    <property type="component" value="Plasmid pSCL4"/>
</dbReference>
<dbReference type="PANTHER" id="PTHR43046:SF16">
    <property type="entry name" value="ADP-RIBOSE PYROPHOSPHATASE YJHB-RELATED"/>
    <property type="match status" value="1"/>
</dbReference>
<sequence length="185" mass="20484">MRPPCAVFRPCPSIRHLRCDRMTTPEFILRLREFIGHDPLWLSGVTAVVLDGERVLLNRRTDTGRWALLHGILEPGEQPAAAVAREVYEETGIVVSPERITSVYTLPPMVCDNGDQAQYLDITFRCRVVSGTAQVNDDESLDVAWFPLDALPELPENDRLLLSKATGDGAEPWFDGLSPATAGQS</sequence>
<reference evidence="4 5" key="1">
    <citation type="journal article" date="2010" name="Genome Biol. Evol.">
        <title>The sequence of a 1.8-mb bacterial linear plasmid reveals a rich evolutionary reservoir of secondary metabolic pathways.</title>
        <authorList>
            <person name="Medema M.H."/>
            <person name="Trefzer A."/>
            <person name="Kovalchuk A."/>
            <person name="van den Berg M."/>
            <person name="Mueller U."/>
            <person name="Heijne W."/>
            <person name="Wu L."/>
            <person name="Alam M.T."/>
            <person name="Ronning C.M."/>
            <person name="Nierman W.C."/>
            <person name="Bovenberg R.A.L."/>
            <person name="Breitling R."/>
            <person name="Takano E."/>
        </authorList>
    </citation>
    <scope>NUCLEOTIDE SEQUENCE [LARGE SCALE GENOMIC DNA]</scope>
    <source>
        <strain evidence="5">ATCC 27064 / DSM 738 / JCM 4710 / NBRC 13307 / NCIMB 12785 / NRRL 3585 / VKM Ac-602</strain>
        <plasmid evidence="4">pSCL4</plasmid>
    </source>
</reference>
<dbReference type="Gene3D" id="3.90.79.10">
    <property type="entry name" value="Nucleoside Triphosphate Pyrophosphohydrolase"/>
    <property type="match status" value="1"/>
</dbReference>
<dbReference type="CDD" id="cd18879">
    <property type="entry name" value="NUDIX_Hydrolase"/>
    <property type="match status" value="1"/>
</dbReference>